<comment type="caution">
    <text evidence="7">The sequence shown here is derived from an EMBL/GenBank/DDBJ whole genome shotgun (WGS) entry which is preliminary data.</text>
</comment>
<evidence type="ECO:0000256" key="5">
    <source>
        <dbReference type="SAM" id="SignalP"/>
    </source>
</evidence>
<dbReference type="PANTHER" id="PTHR35008">
    <property type="entry name" value="BLL4482 PROTEIN-RELATED"/>
    <property type="match status" value="1"/>
</dbReference>
<feature type="domain" description="Cytochrome c" evidence="6">
    <location>
        <begin position="31"/>
        <end position="120"/>
    </location>
</feature>
<keyword evidence="8" id="KW-1185">Reference proteome</keyword>
<dbReference type="AlphaFoldDB" id="A0A847SUI0"/>
<feature type="signal peptide" evidence="5">
    <location>
        <begin position="1"/>
        <end position="20"/>
    </location>
</feature>
<evidence type="ECO:0000259" key="6">
    <source>
        <dbReference type="PROSITE" id="PS51007"/>
    </source>
</evidence>
<dbReference type="InterPro" id="IPR009056">
    <property type="entry name" value="Cyt_c-like_dom"/>
</dbReference>
<dbReference type="PROSITE" id="PS51007">
    <property type="entry name" value="CYTC"/>
    <property type="match status" value="1"/>
</dbReference>
<reference evidence="7 8" key="1">
    <citation type="submission" date="2020-04" db="EMBL/GenBank/DDBJ databases">
        <authorList>
            <person name="Yin C."/>
        </authorList>
    </citation>
    <scope>NUCLEOTIDE SEQUENCE [LARGE SCALE GENOMIC DNA]</scope>
    <source>
        <strain evidence="7 8">Ak56</strain>
    </source>
</reference>
<accession>A0A847SUI0</accession>
<dbReference type="Gene3D" id="1.10.760.10">
    <property type="entry name" value="Cytochrome c-like domain"/>
    <property type="match status" value="1"/>
</dbReference>
<evidence type="ECO:0000313" key="8">
    <source>
        <dbReference type="Proteomes" id="UP000552864"/>
    </source>
</evidence>
<evidence type="ECO:0000256" key="3">
    <source>
        <dbReference type="ARBA" id="ARBA00023004"/>
    </source>
</evidence>
<keyword evidence="2 4" id="KW-0479">Metal-binding</keyword>
<gene>
    <name evidence="7" type="ORF">HGH91_16445</name>
</gene>
<name>A0A847SUI0_9BACT</name>
<evidence type="ECO:0000313" key="7">
    <source>
        <dbReference type="EMBL" id="NLR80222.1"/>
    </source>
</evidence>
<dbReference type="RefSeq" id="WP_168739889.1">
    <property type="nucleotide sequence ID" value="NZ_JABAHZ010000003.1"/>
</dbReference>
<dbReference type="GO" id="GO:0046872">
    <property type="term" value="F:metal ion binding"/>
    <property type="evidence" value="ECO:0007669"/>
    <property type="project" value="UniProtKB-KW"/>
</dbReference>
<protein>
    <submittedName>
        <fullName evidence="7">Cytochrome c</fullName>
    </submittedName>
</protein>
<dbReference type="InterPro" id="IPR051459">
    <property type="entry name" value="Cytochrome_c-type_DH"/>
</dbReference>
<keyword evidence="5" id="KW-0732">Signal</keyword>
<keyword evidence="1 4" id="KW-0349">Heme</keyword>
<evidence type="ECO:0000256" key="2">
    <source>
        <dbReference type="ARBA" id="ARBA00022723"/>
    </source>
</evidence>
<keyword evidence="3 4" id="KW-0408">Iron</keyword>
<dbReference type="InterPro" id="IPR036909">
    <property type="entry name" value="Cyt_c-like_dom_sf"/>
</dbReference>
<feature type="chain" id="PRO_5032760700" evidence="5">
    <location>
        <begin position="21"/>
        <end position="139"/>
    </location>
</feature>
<dbReference type="SUPFAM" id="SSF46626">
    <property type="entry name" value="Cytochrome c"/>
    <property type="match status" value="1"/>
</dbReference>
<dbReference type="EMBL" id="JABAHZ010000003">
    <property type="protein sequence ID" value="NLR80222.1"/>
    <property type="molecule type" value="Genomic_DNA"/>
</dbReference>
<evidence type="ECO:0000256" key="1">
    <source>
        <dbReference type="ARBA" id="ARBA00022617"/>
    </source>
</evidence>
<dbReference type="GO" id="GO:0020037">
    <property type="term" value="F:heme binding"/>
    <property type="evidence" value="ECO:0007669"/>
    <property type="project" value="InterPro"/>
</dbReference>
<evidence type="ECO:0000256" key="4">
    <source>
        <dbReference type="PROSITE-ProRule" id="PRU00433"/>
    </source>
</evidence>
<dbReference type="GO" id="GO:0009055">
    <property type="term" value="F:electron transfer activity"/>
    <property type="evidence" value="ECO:0007669"/>
    <property type="project" value="InterPro"/>
</dbReference>
<proteinExistence type="predicted"/>
<organism evidence="7 8">
    <name type="scientific">Chitinophaga eiseniae</name>
    <dbReference type="NCBI Taxonomy" id="634771"/>
    <lineage>
        <taxon>Bacteria</taxon>
        <taxon>Pseudomonadati</taxon>
        <taxon>Bacteroidota</taxon>
        <taxon>Chitinophagia</taxon>
        <taxon>Chitinophagales</taxon>
        <taxon>Chitinophagaceae</taxon>
        <taxon>Chitinophaga</taxon>
    </lineage>
</organism>
<dbReference type="PANTHER" id="PTHR35008:SF8">
    <property type="entry name" value="ALCOHOL DEHYDROGENASE CYTOCHROME C SUBUNIT"/>
    <property type="match status" value="1"/>
</dbReference>
<dbReference type="Proteomes" id="UP000552864">
    <property type="component" value="Unassembled WGS sequence"/>
</dbReference>
<dbReference type="Pfam" id="PF00034">
    <property type="entry name" value="Cytochrom_C"/>
    <property type="match status" value="1"/>
</dbReference>
<sequence length="139" mass="15141">MKKITMIGVALCATLSFLSAQTPKKPAASQSSAARGKKVYEQYCLTCHQVDGSGVPHLNPPLIKTSFVLGDKAKLIQVILKGMQASEPIDDEYYSNNMPPHNFLKDQEIADVLTYVRRNFGNKASAVTAAEVKTARAKN</sequence>